<reference evidence="9 10" key="1">
    <citation type="submission" date="2024-09" db="EMBL/GenBank/DDBJ databases">
        <title>Chromosome-scale assembly of Riccia fluitans.</title>
        <authorList>
            <person name="Paukszto L."/>
            <person name="Sawicki J."/>
            <person name="Karawczyk K."/>
            <person name="Piernik-Szablinska J."/>
            <person name="Szczecinska M."/>
            <person name="Mazdziarz M."/>
        </authorList>
    </citation>
    <scope>NUCLEOTIDE SEQUENCE [LARGE SCALE GENOMIC DNA]</scope>
    <source>
        <strain evidence="9">Rf_01</strain>
        <tissue evidence="9">Aerial parts of the thallus</tissue>
    </source>
</reference>
<dbReference type="Pfam" id="PF03634">
    <property type="entry name" value="TCP"/>
    <property type="match status" value="1"/>
</dbReference>
<feature type="region of interest" description="Disordered" evidence="6">
    <location>
        <begin position="162"/>
        <end position="186"/>
    </location>
</feature>
<feature type="compositionally biased region" description="Basic and acidic residues" evidence="6">
    <location>
        <begin position="504"/>
        <end position="524"/>
    </location>
</feature>
<feature type="compositionally biased region" description="Low complexity" evidence="6">
    <location>
        <begin position="242"/>
        <end position="251"/>
    </location>
</feature>
<dbReference type="PROSITE" id="PS51370">
    <property type="entry name" value="R"/>
    <property type="match status" value="1"/>
</dbReference>
<dbReference type="Proteomes" id="UP001605036">
    <property type="component" value="Unassembled WGS sequence"/>
</dbReference>
<gene>
    <name evidence="9" type="ORF">R1flu_021569</name>
</gene>
<evidence type="ECO:0000256" key="3">
    <source>
        <dbReference type="ARBA" id="ARBA00023125"/>
    </source>
</evidence>
<dbReference type="GO" id="GO:0003677">
    <property type="term" value="F:DNA binding"/>
    <property type="evidence" value="ECO:0007669"/>
    <property type="project" value="UniProtKB-KW"/>
</dbReference>
<sequence length="1130" mass="121122">MHFFPSGFFRSTSRKIQPGNSLGPVEKDLNDLCKQRPCSNITGNLQGFSISLRRPEFPLLEPREWIDERVVDGSRFELKQIPVENQIRECSFAQQDCSASRRTIGDPPAALPNASELPWSAYPGVSTRITQSRSDFNRSCGDQKASSPSSIQELLQYSCRSFPGSPSVTTDQKRLTPNSRQCQAGGETRLGSTWTLRVGEEVSDRVNGAPSLSSLLPPLVERSRAVHFFPEEVDDSETVPTRSSSRSGSGSQKEELNTRNTENVEPLSHGTTVAIDLENVIKCRADYTAGEGDGFAFFSEVSGSQVPYCKGNESPGESGILNDPKLHLSETQSAILVGRPKSTGVEPRSKFLEELSSGIACDALGGTELRRRSSGSDQSHQVRIQIIRSLEGPLTSRLYSENLEGSRGGNRAISPRENQYAVVRREPILSIPDRIEDSSESTLTVGEIVEIPENLSLGERGKADIYLAEEEGTGGSAESFTIRERIGGSPSEGNKIPERIGAGSERDSDKGKEEKLHSRLEEGKQQLGPSEASAVEERRLRPRLEGSSSGASSLGGGTTAAADESTEGPKMVRPARPSGGKDRHSKVNTAKGPRDRRVRLSVPTAVQFYDVQDRLGFDQPSKAVEWLIHKAKDAIDELGRLPTESTKEGSRAQMQGVSGTSLDMSHHVPTAPSSYINAAVSAGIVCGSSSCVGAMTSLQGPSGTNPYTDQLSLFMDSPSVTQGMFASLQGSFTGPNFGLGRMDASIEGGSRSMGSGESMGSTLARMDSRVKARERARERAKKGTGKDGTGEGSPSSSQSPPFPTSFSSFNASMEGSAHVLPFQSSNQNPFLSSVYEGNPFAGIMPAGSHQSGPFQNLNLDSQFCSDQNQSTVPNAFAVQPQAPSRIPSHTISSLQPPHLQQAMQEALSQLGSTFNPGASSPSFAEAISSHYPSVSSLPLSQLSVLGGMSPGVSSLGTHYNPTGNPTPIPPGFSPGPPASAFRAHSLSVSHCSNQSQQQQQQQLQEDSRVQQRPVLSFSAAPEISTSPAGSSSSRSSTQPFYLGSPLNTLMDSLQSDRLNRSSVGYDPGLQRTRSMGQLRPRHIIHPTLDQLAIAIASEHASGSGVGLHESLIISKHKGRILSMRRFIFFP</sequence>
<feature type="compositionally biased region" description="Polar residues" evidence="6">
    <location>
        <begin position="162"/>
        <end position="182"/>
    </location>
</feature>
<evidence type="ECO:0000313" key="9">
    <source>
        <dbReference type="EMBL" id="KAL2653441.1"/>
    </source>
</evidence>
<accession>A0ABD1ZRH7</accession>
<evidence type="ECO:0000256" key="1">
    <source>
        <dbReference type="ARBA" id="ARBA00004123"/>
    </source>
</evidence>
<comment type="caution">
    <text evidence="9">The sequence shown here is derived from an EMBL/GenBank/DDBJ whole genome shotgun (WGS) entry which is preliminary data.</text>
</comment>
<keyword evidence="3" id="KW-0238">DNA-binding</keyword>
<dbReference type="InterPro" id="IPR017888">
    <property type="entry name" value="CYC/TB1_R_domain"/>
</dbReference>
<feature type="compositionally biased region" description="Basic and acidic residues" evidence="6">
    <location>
        <begin position="766"/>
        <end position="777"/>
    </location>
</feature>
<feature type="compositionally biased region" description="Low complexity" evidence="6">
    <location>
        <begin position="989"/>
        <end position="1004"/>
    </location>
</feature>
<feature type="region of interest" description="Disordered" evidence="6">
    <location>
        <begin position="231"/>
        <end position="264"/>
    </location>
</feature>
<dbReference type="GO" id="GO:0005634">
    <property type="term" value="C:nucleus"/>
    <property type="evidence" value="ECO:0007669"/>
    <property type="project" value="UniProtKB-SubCell"/>
</dbReference>
<dbReference type="InterPro" id="IPR005333">
    <property type="entry name" value="Transcription_factor_TCP"/>
</dbReference>
<evidence type="ECO:0000256" key="2">
    <source>
        <dbReference type="ARBA" id="ARBA00023015"/>
    </source>
</evidence>
<dbReference type="AlphaFoldDB" id="A0ABD1ZRH7"/>
<dbReference type="PANTHER" id="PTHR31072">
    <property type="entry name" value="TRANSCRIPTION FACTOR TCP4-RELATED"/>
    <property type="match status" value="1"/>
</dbReference>
<keyword evidence="10" id="KW-1185">Reference proteome</keyword>
<proteinExistence type="predicted"/>
<evidence type="ECO:0000313" key="10">
    <source>
        <dbReference type="Proteomes" id="UP001605036"/>
    </source>
</evidence>
<dbReference type="PROSITE" id="PS51369">
    <property type="entry name" value="TCP"/>
    <property type="match status" value="1"/>
</dbReference>
<feature type="domain" description="TCP" evidence="7">
    <location>
        <begin position="580"/>
        <end position="638"/>
    </location>
</feature>
<feature type="domain" description="R" evidence="8">
    <location>
        <begin position="766"/>
        <end position="783"/>
    </location>
</feature>
<name>A0ABD1ZRH7_9MARC</name>
<comment type="subcellular location">
    <subcellularLocation>
        <location evidence="1">Nucleus</location>
    </subcellularLocation>
</comment>
<keyword evidence="5" id="KW-0539">Nucleus</keyword>
<feature type="compositionally biased region" description="Low complexity" evidence="6">
    <location>
        <begin position="792"/>
        <end position="809"/>
    </location>
</feature>
<evidence type="ECO:0000259" key="7">
    <source>
        <dbReference type="PROSITE" id="PS51369"/>
    </source>
</evidence>
<evidence type="ECO:0000256" key="6">
    <source>
        <dbReference type="SAM" id="MobiDB-lite"/>
    </source>
</evidence>
<protein>
    <submittedName>
        <fullName evidence="9">Uncharacterized protein</fullName>
    </submittedName>
</protein>
<keyword evidence="4" id="KW-0804">Transcription</keyword>
<dbReference type="EMBL" id="JBHFFA010000001">
    <property type="protein sequence ID" value="KAL2653441.1"/>
    <property type="molecule type" value="Genomic_DNA"/>
</dbReference>
<feature type="region of interest" description="Disordered" evidence="6">
    <location>
        <begin position="743"/>
        <end position="809"/>
    </location>
</feature>
<organism evidence="9 10">
    <name type="scientific">Riccia fluitans</name>
    <dbReference type="NCBI Taxonomy" id="41844"/>
    <lineage>
        <taxon>Eukaryota</taxon>
        <taxon>Viridiplantae</taxon>
        <taxon>Streptophyta</taxon>
        <taxon>Embryophyta</taxon>
        <taxon>Marchantiophyta</taxon>
        <taxon>Marchantiopsida</taxon>
        <taxon>Marchantiidae</taxon>
        <taxon>Marchantiales</taxon>
        <taxon>Ricciaceae</taxon>
        <taxon>Riccia</taxon>
    </lineage>
</organism>
<feature type="compositionally biased region" description="Basic and acidic residues" evidence="6">
    <location>
        <begin position="535"/>
        <end position="544"/>
    </location>
</feature>
<evidence type="ECO:0000256" key="5">
    <source>
        <dbReference type="ARBA" id="ARBA00023242"/>
    </source>
</evidence>
<feature type="region of interest" description="Disordered" evidence="6">
    <location>
        <begin position="955"/>
        <end position="1040"/>
    </location>
</feature>
<dbReference type="InterPro" id="IPR017887">
    <property type="entry name" value="TF_TCP_subgr"/>
</dbReference>
<feature type="compositionally biased region" description="Low complexity" evidence="6">
    <location>
        <begin position="747"/>
        <end position="761"/>
    </location>
</feature>
<feature type="compositionally biased region" description="Pro residues" evidence="6">
    <location>
        <begin position="964"/>
        <end position="977"/>
    </location>
</feature>
<feature type="region of interest" description="Disordered" evidence="6">
    <location>
        <begin position="470"/>
        <end position="596"/>
    </location>
</feature>
<evidence type="ECO:0000259" key="8">
    <source>
        <dbReference type="PROSITE" id="PS51370"/>
    </source>
</evidence>
<dbReference type="PANTHER" id="PTHR31072:SF263">
    <property type="entry name" value="TCP DOMAIN-CONTAINING PROTEIN"/>
    <property type="match status" value="1"/>
</dbReference>
<feature type="compositionally biased region" description="Low complexity" evidence="6">
    <location>
        <begin position="1024"/>
        <end position="1036"/>
    </location>
</feature>
<evidence type="ECO:0000256" key="4">
    <source>
        <dbReference type="ARBA" id="ARBA00023163"/>
    </source>
</evidence>
<keyword evidence="2" id="KW-0805">Transcription regulation</keyword>